<evidence type="ECO:0000313" key="1">
    <source>
        <dbReference type="EMBL" id="JAI04698.1"/>
    </source>
</evidence>
<reference evidence="1" key="2">
    <citation type="journal article" date="2015" name="Fish Shellfish Immunol.">
        <title>Early steps in the European eel (Anguilla anguilla)-Vibrio vulnificus interaction in the gills: Role of the RtxA13 toxin.</title>
        <authorList>
            <person name="Callol A."/>
            <person name="Pajuelo D."/>
            <person name="Ebbesson L."/>
            <person name="Teles M."/>
            <person name="MacKenzie S."/>
            <person name="Amaro C."/>
        </authorList>
    </citation>
    <scope>NUCLEOTIDE SEQUENCE</scope>
</reference>
<protein>
    <submittedName>
        <fullName evidence="1">Uncharacterized protein</fullName>
    </submittedName>
</protein>
<name>A0A0E9XPK8_ANGAN</name>
<dbReference type="AlphaFoldDB" id="A0A0E9XPK8"/>
<reference evidence="1" key="1">
    <citation type="submission" date="2014-11" db="EMBL/GenBank/DDBJ databases">
        <authorList>
            <person name="Amaro Gonzalez C."/>
        </authorList>
    </citation>
    <scope>NUCLEOTIDE SEQUENCE</scope>
</reference>
<accession>A0A0E9XPK8</accession>
<dbReference type="EMBL" id="GBXM01003880">
    <property type="protein sequence ID" value="JAI04698.1"/>
    <property type="molecule type" value="Transcribed_RNA"/>
</dbReference>
<sequence>MSLFQPITCHYTHLQVTCHSKGLCRSTRESTSMRESSEEWD</sequence>
<proteinExistence type="predicted"/>
<organism evidence="1">
    <name type="scientific">Anguilla anguilla</name>
    <name type="common">European freshwater eel</name>
    <name type="synonym">Muraena anguilla</name>
    <dbReference type="NCBI Taxonomy" id="7936"/>
    <lineage>
        <taxon>Eukaryota</taxon>
        <taxon>Metazoa</taxon>
        <taxon>Chordata</taxon>
        <taxon>Craniata</taxon>
        <taxon>Vertebrata</taxon>
        <taxon>Euteleostomi</taxon>
        <taxon>Actinopterygii</taxon>
        <taxon>Neopterygii</taxon>
        <taxon>Teleostei</taxon>
        <taxon>Anguilliformes</taxon>
        <taxon>Anguillidae</taxon>
        <taxon>Anguilla</taxon>
    </lineage>
</organism>